<reference evidence="3 5" key="1">
    <citation type="submission" date="2018-10" db="EMBL/GenBank/DDBJ databases">
        <title>Co-occurring genomic capacity for anaerobic methane metabolism and dissimilatory sulfite reduction discovered in the Korarchaeota.</title>
        <authorList>
            <person name="Mckay L.J."/>
            <person name="Dlakic M."/>
            <person name="Fields M.W."/>
            <person name="Delmont T.O."/>
            <person name="Eren A.M."/>
            <person name="Jay Z.J."/>
            <person name="Klingelsmith K.B."/>
            <person name="Rusch D.B."/>
            <person name="Inskeep W.P."/>
        </authorList>
    </citation>
    <scope>NUCLEOTIDE SEQUENCE [LARGE SCALE GENOMIC DNA]</scope>
    <source>
        <strain evidence="3 5">MDKW</strain>
    </source>
</reference>
<dbReference type="Proteomes" id="UP000316217">
    <property type="component" value="Unassembled WGS sequence"/>
</dbReference>
<organism evidence="3 5">
    <name type="scientific">Candidatus Methanodesulfokora washburnensis</name>
    <dbReference type="NCBI Taxonomy" id="2478471"/>
    <lineage>
        <taxon>Archaea</taxon>
        <taxon>Thermoproteota</taxon>
        <taxon>Candidatus Korarchaeia</taxon>
        <taxon>Candidatus Korarchaeia incertae sedis</taxon>
        <taxon>Candidatus Methanodesulfokora</taxon>
    </lineage>
</organism>
<dbReference type="EMBL" id="RXII01000116">
    <property type="protein sequence ID" value="RZN58569.1"/>
    <property type="molecule type" value="Genomic_DNA"/>
</dbReference>
<dbReference type="RefSeq" id="WP_125671409.1">
    <property type="nucleotide sequence ID" value="NZ_RCOS01000087.1"/>
</dbReference>
<dbReference type="EMBL" id="RCOS01000087">
    <property type="protein sequence ID" value="RSN74703.1"/>
    <property type="molecule type" value="Genomic_DNA"/>
</dbReference>
<dbReference type="InterPro" id="IPR058303">
    <property type="entry name" value="DUF7990"/>
</dbReference>
<dbReference type="Pfam" id="PF25952">
    <property type="entry name" value="DUF7990"/>
    <property type="match status" value="1"/>
</dbReference>
<evidence type="ECO:0000256" key="1">
    <source>
        <dbReference type="SAM" id="MobiDB-lite"/>
    </source>
</evidence>
<keyword evidence="2" id="KW-0812">Transmembrane</keyword>
<comment type="caution">
    <text evidence="3">The sequence shown here is derived from an EMBL/GenBank/DDBJ whole genome shotgun (WGS) entry which is preliminary data.</text>
</comment>
<dbReference type="OrthoDB" id="23875at2157"/>
<feature type="compositionally biased region" description="Basic and acidic residues" evidence="1">
    <location>
        <begin position="7"/>
        <end position="20"/>
    </location>
</feature>
<keyword evidence="2" id="KW-1133">Transmembrane helix</keyword>
<accession>A0A3R9RNR5</accession>
<evidence type="ECO:0000256" key="2">
    <source>
        <dbReference type="SAM" id="Phobius"/>
    </source>
</evidence>
<keyword evidence="2" id="KW-0472">Membrane</keyword>
<evidence type="ECO:0000313" key="6">
    <source>
        <dbReference type="Proteomes" id="UP000316217"/>
    </source>
</evidence>
<feature type="region of interest" description="Disordered" evidence="1">
    <location>
        <begin position="1"/>
        <end position="20"/>
    </location>
</feature>
<sequence length="101" mass="11853">MLRRKEKKEEKEKEGEKKSSEVKEAVAGLIYGMSAHAVTRQMLKTRMYLEHLFMLITLGDMMGIPILPPYYSLKLLPYAVPNVKTWKRSMLKERDVTDMLY</sequence>
<keyword evidence="5" id="KW-1185">Reference proteome</keyword>
<evidence type="ECO:0000313" key="3">
    <source>
        <dbReference type="EMBL" id="RSN74703.1"/>
    </source>
</evidence>
<protein>
    <submittedName>
        <fullName evidence="3">Uncharacterized protein</fullName>
    </submittedName>
</protein>
<feature type="transmembrane region" description="Helical" evidence="2">
    <location>
        <begin position="52"/>
        <end position="71"/>
    </location>
</feature>
<evidence type="ECO:0000313" key="4">
    <source>
        <dbReference type="EMBL" id="RZN58569.1"/>
    </source>
</evidence>
<reference evidence="4 6" key="2">
    <citation type="journal article" date="2019" name="Nat. Microbiol.">
        <title>Wide diversity of methane and short-chain alkane metabolisms in uncultured archaea.</title>
        <authorList>
            <person name="Borrel G."/>
            <person name="Adam P.S."/>
            <person name="McKay L.J."/>
            <person name="Chen L.X."/>
            <person name="Sierra-Garcia I.N."/>
            <person name="Sieber C.M."/>
            <person name="Letourneur Q."/>
            <person name="Ghozlane A."/>
            <person name="Andersen G.L."/>
            <person name="Li W.J."/>
            <person name="Hallam S.J."/>
            <person name="Muyzer G."/>
            <person name="de Oliveira V.M."/>
            <person name="Inskeep W.P."/>
            <person name="Banfield J.F."/>
            <person name="Gribaldo S."/>
        </authorList>
    </citation>
    <scope>NUCLEOTIDE SEQUENCE [LARGE SCALE GENOMIC DNA]</scope>
    <source>
        <strain evidence="4">NM4</strain>
    </source>
</reference>
<dbReference type="AlphaFoldDB" id="A0A3R9RNR5"/>
<proteinExistence type="predicted"/>
<evidence type="ECO:0000313" key="5">
    <source>
        <dbReference type="Proteomes" id="UP000277582"/>
    </source>
</evidence>
<gene>
    <name evidence="3" type="ORF">D6D85_07570</name>
    <name evidence="4" type="ORF">EF810_07355</name>
</gene>
<name>A0A3R9RNR5_9CREN</name>
<dbReference type="Proteomes" id="UP000277582">
    <property type="component" value="Unassembled WGS sequence"/>
</dbReference>